<gene>
    <name evidence="2" type="ORF">DSM107010_24920</name>
</gene>
<keyword evidence="1" id="KW-0175">Coiled coil</keyword>
<protein>
    <submittedName>
        <fullName evidence="2">Uncharacterized protein</fullName>
    </submittedName>
</protein>
<proteinExistence type="predicted"/>
<dbReference type="Gene3D" id="3.40.50.300">
    <property type="entry name" value="P-loop containing nucleotide triphosphate hydrolases"/>
    <property type="match status" value="1"/>
</dbReference>
<accession>A0AB37ULN0</accession>
<dbReference type="RefSeq" id="WP_015153389.1">
    <property type="nucleotide sequence ID" value="NZ_JAVKZF010000002.1"/>
</dbReference>
<sequence>MQPNQAEIEAIRAQIAALQQECASLSAESPESSSTQAQTTNDSLAQLLESLAALTAQLRQKRAEFSALQVRSQYQSIEQHVEEGRTQAKVHADRINELAGELAEEIRALKAIADRISPSYWQVYYKPFITGFQTISVPHVRSDGDVWTIVNRVV</sequence>
<dbReference type="Proteomes" id="UP000282574">
    <property type="component" value="Unassembled WGS sequence"/>
</dbReference>
<organism evidence="2 3">
    <name type="scientific">Chroococcidiopsis cubana SAG 39.79</name>
    <dbReference type="NCBI Taxonomy" id="388085"/>
    <lineage>
        <taxon>Bacteria</taxon>
        <taxon>Bacillati</taxon>
        <taxon>Cyanobacteriota</taxon>
        <taxon>Cyanophyceae</taxon>
        <taxon>Chroococcidiopsidales</taxon>
        <taxon>Chroococcidiopsidaceae</taxon>
        <taxon>Chroococcidiopsis</taxon>
    </lineage>
</organism>
<evidence type="ECO:0000256" key="1">
    <source>
        <dbReference type="SAM" id="Coils"/>
    </source>
</evidence>
<keyword evidence="3" id="KW-1185">Reference proteome</keyword>
<dbReference type="InterPro" id="IPR027417">
    <property type="entry name" value="P-loop_NTPase"/>
</dbReference>
<comment type="caution">
    <text evidence="2">The sequence shown here is derived from an EMBL/GenBank/DDBJ whole genome shotgun (WGS) entry which is preliminary data.</text>
</comment>
<dbReference type="EMBL" id="RSCK01000016">
    <property type="protein sequence ID" value="RUT12278.1"/>
    <property type="molecule type" value="Genomic_DNA"/>
</dbReference>
<dbReference type="AlphaFoldDB" id="A0AB37ULN0"/>
<feature type="coiled-coil region" evidence="1">
    <location>
        <begin position="1"/>
        <end position="71"/>
    </location>
</feature>
<evidence type="ECO:0000313" key="3">
    <source>
        <dbReference type="Proteomes" id="UP000282574"/>
    </source>
</evidence>
<evidence type="ECO:0000313" key="2">
    <source>
        <dbReference type="EMBL" id="RUT12278.1"/>
    </source>
</evidence>
<reference evidence="2 3" key="1">
    <citation type="journal article" date="2019" name="Genome Biol. Evol.">
        <title>Day and night: Metabolic profiles and evolutionary relationships of six axenic non-marine cyanobacteria.</title>
        <authorList>
            <person name="Will S.E."/>
            <person name="Henke P."/>
            <person name="Boedeker C."/>
            <person name="Huang S."/>
            <person name="Brinkmann H."/>
            <person name="Rohde M."/>
            <person name="Jarek M."/>
            <person name="Friedl T."/>
            <person name="Seufert S."/>
            <person name="Schumacher M."/>
            <person name="Overmann J."/>
            <person name="Neumann-Schaal M."/>
            <person name="Petersen J."/>
        </authorList>
    </citation>
    <scope>NUCLEOTIDE SEQUENCE [LARGE SCALE GENOMIC DNA]</scope>
    <source>
        <strain evidence="2 3">SAG 39.79</strain>
    </source>
</reference>
<name>A0AB37ULN0_9CYAN</name>